<gene>
    <name evidence="3" type="ORF">NA2_00790</name>
</gene>
<comment type="caution">
    <text evidence="3">The sequence shown here is derived from an EMBL/GenBank/DDBJ whole genome shotgun (WGS) entry which is preliminary data.</text>
</comment>
<dbReference type="Gene3D" id="3.30.360.10">
    <property type="entry name" value="Dihydrodipicolinate Reductase, domain 2"/>
    <property type="match status" value="1"/>
</dbReference>
<dbReference type="GO" id="GO:0000166">
    <property type="term" value="F:nucleotide binding"/>
    <property type="evidence" value="ECO:0007669"/>
    <property type="project" value="InterPro"/>
</dbReference>
<dbReference type="EMBL" id="AMRM01000001">
    <property type="protein sequence ID" value="EKF20870.1"/>
    <property type="molecule type" value="Genomic_DNA"/>
</dbReference>
<dbReference type="InterPro" id="IPR036291">
    <property type="entry name" value="NAD(P)-bd_dom_sf"/>
</dbReference>
<evidence type="ECO:0000259" key="2">
    <source>
        <dbReference type="Pfam" id="PF19858"/>
    </source>
</evidence>
<dbReference type="PATRIC" id="fig|391937.3.peg.162"/>
<dbReference type="RefSeq" id="WP_008593088.1">
    <property type="nucleotide sequence ID" value="NZ_AMRM01000001.1"/>
</dbReference>
<dbReference type="eggNOG" id="COG0673">
    <property type="taxonomic scope" value="Bacteria"/>
</dbReference>
<dbReference type="InterPro" id="IPR000683">
    <property type="entry name" value="Gfo/Idh/MocA-like_OxRdtase_N"/>
</dbReference>
<dbReference type="Pfam" id="PF01408">
    <property type="entry name" value="GFO_IDH_MocA"/>
    <property type="match status" value="1"/>
</dbReference>
<evidence type="ECO:0000259" key="1">
    <source>
        <dbReference type="Pfam" id="PF01408"/>
    </source>
</evidence>
<feature type="domain" description="4-carboxy-2-hydroxymuconate-6-semialdehyde dehydrogenase-like C-terminal" evidence="2">
    <location>
        <begin position="128"/>
        <end position="266"/>
    </location>
</feature>
<dbReference type="InterPro" id="IPR052515">
    <property type="entry name" value="Gfo/Idh/MocA_Oxidoreductase"/>
</dbReference>
<sequence>MVRIAIVGEGAIADTHMQSLSRIAGAEVVALVHGEAMAGAAFAEKWNIAATSPHLDAVLERDDIDAVIVASPSALHPEHATRALDAGKHVLAEIPIGLDLAACEALAAFAGARPRQVAMAAHTRRFSPAHRHLKARIDNGSFALQHLVAETFFFRRTNLNMHGEPRSWVDNLLWHHACHTIDLFIWLTGDPEPRAFGQAGPLHPELGIPMDMSIALKAAGGPLLSLALSFNNRGPFGGFYRYIGDSGTFHVFRDALEDHERQPIRLPGAAFLDQDQAFIDAINGARPAQSTIGDVLPAMRAIHRIDTLIQS</sequence>
<dbReference type="OrthoDB" id="9801953at2"/>
<evidence type="ECO:0000313" key="4">
    <source>
        <dbReference type="Proteomes" id="UP000006786"/>
    </source>
</evidence>
<dbReference type="Gene3D" id="3.40.50.720">
    <property type="entry name" value="NAD(P)-binding Rossmann-like Domain"/>
    <property type="match status" value="1"/>
</dbReference>
<dbReference type="SUPFAM" id="SSF51735">
    <property type="entry name" value="NAD(P)-binding Rossmann-fold domains"/>
    <property type="match status" value="1"/>
</dbReference>
<dbReference type="Proteomes" id="UP000006786">
    <property type="component" value="Unassembled WGS sequence"/>
</dbReference>
<feature type="domain" description="Gfo/Idh/MocA-like oxidoreductase N-terminal" evidence="1">
    <location>
        <begin position="2"/>
        <end position="118"/>
    </location>
</feature>
<dbReference type="PANTHER" id="PTHR43249">
    <property type="entry name" value="UDP-N-ACETYL-2-AMINO-2-DEOXY-D-GLUCURONATE OXIDASE"/>
    <property type="match status" value="1"/>
</dbReference>
<dbReference type="PANTHER" id="PTHR43249:SF1">
    <property type="entry name" value="D-GLUCOSIDE 3-DEHYDROGENASE"/>
    <property type="match status" value="1"/>
</dbReference>
<dbReference type="InterPro" id="IPR045560">
    <property type="entry name" value="LigC_C"/>
</dbReference>
<name>K2MJI1_9HYPH</name>
<dbReference type="Pfam" id="PF19858">
    <property type="entry name" value="OxRdtase_C"/>
    <property type="match status" value="1"/>
</dbReference>
<protein>
    <submittedName>
        <fullName evidence="3">Oxidoreductase-like protein</fullName>
    </submittedName>
</protein>
<accession>K2MJI1</accession>
<reference evidence="3 4" key="1">
    <citation type="journal article" date="2012" name="J. Bacteriol.">
        <title>Genome Sequence of Nitratireductor pacificus Type Strain pht-3B.</title>
        <authorList>
            <person name="Lai Q."/>
            <person name="Li G."/>
            <person name="Shao Z."/>
        </authorList>
    </citation>
    <scope>NUCLEOTIDE SEQUENCE [LARGE SCALE GENOMIC DNA]</scope>
    <source>
        <strain evidence="4">pht-3B</strain>
    </source>
</reference>
<dbReference type="STRING" id="391937.NA2_00790"/>
<proteinExistence type="predicted"/>
<dbReference type="AlphaFoldDB" id="K2MJI1"/>
<evidence type="ECO:0000313" key="3">
    <source>
        <dbReference type="EMBL" id="EKF20870.1"/>
    </source>
</evidence>
<keyword evidence="4" id="KW-1185">Reference proteome</keyword>
<dbReference type="SUPFAM" id="SSF55347">
    <property type="entry name" value="Glyceraldehyde-3-phosphate dehydrogenase-like, C-terminal domain"/>
    <property type="match status" value="1"/>
</dbReference>
<organism evidence="3 4">
    <name type="scientific">Nitratireductor pacificus pht-3B</name>
    <dbReference type="NCBI Taxonomy" id="391937"/>
    <lineage>
        <taxon>Bacteria</taxon>
        <taxon>Pseudomonadati</taxon>
        <taxon>Pseudomonadota</taxon>
        <taxon>Alphaproteobacteria</taxon>
        <taxon>Hyphomicrobiales</taxon>
        <taxon>Phyllobacteriaceae</taxon>
        <taxon>Nitratireductor</taxon>
    </lineage>
</organism>